<evidence type="ECO:0000256" key="3">
    <source>
        <dbReference type="ARBA" id="ARBA00022692"/>
    </source>
</evidence>
<keyword evidence="9" id="KW-1185">Reference proteome</keyword>
<feature type="compositionally biased region" description="Basic and acidic residues" evidence="7">
    <location>
        <begin position="167"/>
        <end position="180"/>
    </location>
</feature>
<dbReference type="Pfam" id="PF03134">
    <property type="entry name" value="TB2_DP1_HVA22"/>
    <property type="match status" value="1"/>
</dbReference>
<name>A0A6A6HMS1_VIRVR</name>
<evidence type="ECO:0000256" key="4">
    <source>
        <dbReference type="ARBA" id="ARBA00022989"/>
    </source>
</evidence>
<reference evidence="8" key="1">
    <citation type="journal article" date="2020" name="Stud. Mycol.">
        <title>101 Dothideomycetes genomes: a test case for predicting lifestyles and emergence of pathogens.</title>
        <authorList>
            <person name="Haridas S."/>
            <person name="Albert R."/>
            <person name="Binder M."/>
            <person name="Bloem J."/>
            <person name="Labutti K."/>
            <person name="Salamov A."/>
            <person name="Andreopoulos B."/>
            <person name="Baker S."/>
            <person name="Barry K."/>
            <person name="Bills G."/>
            <person name="Bluhm B."/>
            <person name="Cannon C."/>
            <person name="Castanera R."/>
            <person name="Culley D."/>
            <person name="Daum C."/>
            <person name="Ezra D."/>
            <person name="Gonzalez J."/>
            <person name="Henrissat B."/>
            <person name="Kuo A."/>
            <person name="Liang C."/>
            <person name="Lipzen A."/>
            <person name="Lutzoni F."/>
            <person name="Magnuson J."/>
            <person name="Mondo S."/>
            <person name="Nolan M."/>
            <person name="Ohm R."/>
            <person name="Pangilinan J."/>
            <person name="Park H.-J."/>
            <person name="Ramirez L."/>
            <person name="Alfaro M."/>
            <person name="Sun H."/>
            <person name="Tritt A."/>
            <person name="Yoshinaga Y."/>
            <person name="Zwiers L.-H."/>
            <person name="Turgeon B."/>
            <person name="Goodwin S."/>
            <person name="Spatafora J."/>
            <person name="Crous P."/>
            <person name="Grigoriev I."/>
        </authorList>
    </citation>
    <scope>NUCLEOTIDE SEQUENCE</scope>
    <source>
        <strain evidence="8">Tuck. ex Michener</strain>
    </source>
</reference>
<evidence type="ECO:0000256" key="5">
    <source>
        <dbReference type="ARBA" id="ARBA00023136"/>
    </source>
</evidence>
<dbReference type="OrthoDB" id="10009287at2759"/>
<evidence type="ECO:0000256" key="7">
    <source>
        <dbReference type="SAM" id="MobiDB-lite"/>
    </source>
</evidence>
<keyword evidence="4 6" id="KW-1133">Transmembrane helix</keyword>
<dbReference type="InterPro" id="IPR004345">
    <property type="entry name" value="TB2_DP1_HVA22"/>
</dbReference>
<accession>A0A6A6HMS1</accession>
<feature type="transmembrane region" description="Helical" evidence="6">
    <location>
        <begin position="123"/>
        <end position="143"/>
    </location>
</feature>
<proteinExistence type="inferred from homology"/>
<evidence type="ECO:0000256" key="2">
    <source>
        <dbReference type="ARBA" id="ARBA00008573"/>
    </source>
</evidence>
<protein>
    <recommendedName>
        <fullName evidence="6">Protein YOP1</fullName>
    </recommendedName>
</protein>
<gene>
    <name evidence="8" type="ORF">EV356DRAFT_529183</name>
</gene>
<comment type="caution">
    <text evidence="6">Lacks conserved residue(s) required for the propagation of feature annotation.</text>
</comment>
<keyword evidence="3 6" id="KW-0812">Transmembrane</keyword>
<sequence length="180" mass="20069">MSGQQGGASYPEQIQHQISQLDKELSKYPALNNLEKQTSVPKVYAILGLAAIYLFLIIFNLGSAFLVNVAGFIIPGYYSLEALFTSGKADDTQWLTYWVVYAFLTVFESAISATYWFPFYYTFKFVLVLWMALPQTAGAQVIFRSLIQPVFARFFTGSGSTSSGLRSRADRATAEKPHGQ</sequence>
<dbReference type="PANTHER" id="PTHR12300:SF161">
    <property type="entry name" value="RECEPTOR EXPRESSION-ENHANCING PROTEIN"/>
    <property type="match status" value="1"/>
</dbReference>
<dbReference type="EMBL" id="ML991775">
    <property type="protein sequence ID" value="KAF2238750.1"/>
    <property type="molecule type" value="Genomic_DNA"/>
</dbReference>
<evidence type="ECO:0000313" key="9">
    <source>
        <dbReference type="Proteomes" id="UP000800092"/>
    </source>
</evidence>
<dbReference type="AlphaFoldDB" id="A0A6A6HMS1"/>
<feature type="transmembrane region" description="Helical" evidence="6">
    <location>
        <begin position="43"/>
        <end position="74"/>
    </location>
</feature>
<evidence type="ECO:0000256" key="1">
    <source>
        <dbReference type="ARBA" id="ARBA00004141"/>
    </source>
</evidence>
<comment type="subcellular location">
    <subcellularLocation>
        <location evidence="1 6">Membrane</location>
        <topology evidence="1 6">Multi-pass membrane protein</topology>
    </subcellularLocation>
</comment>
<organism evidence="8 9">
    <name type="scientific">Viridothelium virens</name>
    <name type="common">Speckled blister lichen</name>
    <name type="synonym">Trypethelium virens</name>
    <dbReference type="NCBI Taxonomy" id="1048519"/>
    <lineage>
        <taxon>Eukaryota</taxon>
        <taxon>Fungi</taxon>
        <taxon>Dikarya</taxon>
        <taxon>Ascomycota</taxon>
        <taxon>Pezizomycotina</taxon>
        <taxon>Dothideomycetes</taxon>
        <taxon>Dothideomycetes incertae sedis</taxon>
        <taxon>Trypetheliales</taxon>
        <taxon>Trypetheliaceae</taxon>
        <taxon>Viridothelium</taxon>
    </lineage>
</organism>
<feature type="region of interest" description="Disordered" evidence="7">
    <location>
        <begin position="159"/>
        <end position="180"/>
    </location>
</feature>
<evidence type="ECO:0000313" key="8">
    <source>
        <dbReference type="EMBL" id="KAF2238750.1"/>
    </source>
</evidence>
<feature type="transmembrane region" description="Helical" evidence="6">
    <location>
        <begin position="95"/>
        <end position="117"/>
    </location>
</feature>
<evidence type="ECO:0000256" key="6">
    <source>
        <dbReference type="RuleBase" id="RU362006"/>
    </source>
</evidence>
<dbReference type="GO" id="GO:0016020">
    <property type="term" value="C:membrane"/>
    <property type="evidence" value="ECO:0007669"/>
    <property type="project" value="UniProtKB-SubCell"/>
</dbReference>
<comment type="similarity">
    <text evidence="2 6">Belongs to the DP1 family.</text>
</comment>
<dbReference type="PANTHER" id="PTHR12300">
    <property type="entry name" value="HVA22-LIKE PROTEINS"/>
    <property type="match status" value="1"/>
</dbReference>
<keyword evidence="5 6" id="KW-0472">Membrane</keyword>
<dbReference type="Proteomes" id="UP000800092">
    <property type="component" value="Unassembled WGS sequence"/>
</dbReference>